<dbReference type="PROSITE" id="PS50878">
    <property type="entry name" value="RT_POL"/>
    <property type="match status" value="1"/>
</dbReference>
<dbReference type="InterPro" id="IPR025558">
    <property type="entry name" value="DUF4283"/>
</dbReference>
<comment type="caution">
    <text evidence="3">The sequence shown here is derived from an EMBL/GenBank/DDBJ whole genome shotgun (WGS) entry which is preliminary data.</text>
</comment>
<feature type="compositionally biased region" description="Basic residues" evidence="1">
    <location>
        <begin position="1"/>
        <end position="12"/>
    </location>
</feature>
<dbReference type="CDD" id="cd01650">
    <property type="entry name" value="RT_nLTR_like"/>
    <property type="match status" value="1"/>
</dbReference>
<dbReference type="Pfam" id="PF14111">
    <property type="entry name" value="DUF4283"/>
    <property type="match status" value="1"/>
</dbReference>
<organism evidence="3 4">
    <name type="scientific">Glycine soja</name>
    <name type="common">Wild soybean</name>
    <dbReference type="NCBI Taxonomy" id="3848"/>
    <lineage>
        <taxon>Eukaryota</taxon>
        <taxon>Viridiplantae</taxon>
        <taxon>Streptophyta</taxon>
        <taxon>Embryophyta</taxon>
        <taxon>Tracheophyta</taxon>
        <taxon>Spermatophyta</taxon>
        <taxon>Magnoliopsida</taxon>
        <taxon>eudicotyledons</taxon>
        <taxon>Gunneridae</taxon>
        <taxon>Pentapetalae</taxon>
        <taxon>rosids</taxon>
        <taxon>fabids</taxon>
        <taxon>Fabales</taxon>
        <taxon>Fabaceae</taxon>
        <taxon>Papilionoideae</taxon>
        <taxon>50 kb inversion clade</taxon>
        <taxon>NPAAA clade</taxon>
        <taxon>indigoferoid/millettioid clade</taxon>
        <taxon>Phaseoleae</taxon>
        <taxon>Glycine</taxon>
        <taxon>Glycine subgen. Soja</taxon>
    </lineage>
</organism>
<dbReference type="InterPro" id="IPR036691">
    <property type="entry name" value="Endo/exonu/phosph_ase_sf"/>
</dbReference>
<dbReference type="InterPro" id="IPR000477">
    <property type="entry name" value="RT_dom"/>
</dbReference>
<reference evidence="3 4" key="1">
    <citation type="submission" date="2018-09" db="EMBL/GenBank/DDBJ databases">
        <title>A high-quality reference genome of wild soybean provides a powerful tool to mine soybean genomes.</title>
        <authorList>
            <person name="Xie M."/>
            <person name="Chung C.Y.L."/>
            <person name="Li M.-W."/>
            <person name="Wong F.-L."/>
            <person name="Chan T.-F."/>
            <person name="Lam H.-M."/>
        </authorList>
    </citation>
    <scope>NUCLEOTIDE SEQUENCE [LARGE SCALE GENOMIC DNA]</scope>
    <source>
        <strain evidence="4">cv. W05</strain>
        <tissue evidence="3">Hypocotyl of etiolated seedlings</tissue>
    </source>
</reference>
<dbReference type="Proteomes" id="UP000289340">
    <property type="component" value="Chromosome 4"/>
</dbReference>
<dbReference type="Pfam" id="PF00078">
    <property type="entry name" value="RVT_1"/>
    <property type="match status" value="1"/>
</dbReference>
<evidence type="ECO:0000313" key="3">
    <source>
        <dbReference type="EMBL" id="RZC15911.1"/>
    </source>
</evidence>
<dbReference type="PANTHER" id="PTHR33233">
    <property type="entry name" value="ENDONUCLEASE/EXONUCLEASE/PHOSPHATASE"/>
    <property type="match status" value="1"/>
</dbReference>
<gene>
    <name evidence="3" type="ORF">D0Y65_009278</name>
</gene>
<dbReference type="Pfam" id="PF13966">
    <property type="entry name" value="zf-RVT"/>
    <property type="match status" value="1"/>
</dbReference>
<proteinExistence type="predicted"/>
<name>A0A445KYA4_GLYSO</name>
<evidence type="ECO:0000256" key="1">
    <source>
        <dbReference type="SAM" id="MobiDB-lite"/>
    </source>
</evidence>
<dbReference type="Gene3D" id="3.60.10.10">
    <property type="entry name" value="Endonuclease/exonuclease/phosphatase"/>
    <property type="match status" value="1"/>
</dbReference>
<dbReference type="InterPro" id="IPR043502">
    <property type="entry name" value="DNA/RNA_pol_sf"/>
</dbReference>
<feature type="compositionally biased region" description="Acidic residues" evidence="1">
    <location>
        <begin position="50"/>
        <end position="66"/>
    </location>
</feature>
<dbReference type="SUPFAM" id="SSF56219">
    <property type="entry name" value="DNase I-like"/>
    <property type="match status" value="1"/>
</dbReference>
<feature type="region of interest" description="Disordered" evidence="1">
    <location>
        <begin position="1"/>
        <end position="66"/>
    </location>
</feature>
<evidence type="ECO:0000313" key="4">
    <source>
        <dbReference type="Proteomes" id="UP000289340"/>
    </source>
</evidence>
<accession>A0A445KYA4</accession>
<feature type="domain" description="Reverse transcriptase" evidence="2">
    <location>
        <begin position="620"/>
        <end position="934"/>
    </location>
</feature>
<dbReference type="SUPFAM" id="SSF56672">
    <property type="entry name" value="DNA/RNA polymerases"/>
    <property type="match status" value="1"/>
</dbReference>
<dbReference type="PANTHER" id="PTHR33233:SF17">
    <property type="entry name" value="DUF4283 DOMAIN-CONTAINING PROTEIN"/>
    <property type="match status" value="1"/>
</dbReference>
<dbReference type="EMBL" id="QZWG01000004">
    <property type="protein sequence ID" value="RZC15911.1"/>
    <property type="molecule type" value="Genomic_DNA"/>
</dbReference>
<keyword evidence="4" id="KW-1185">Reference proteome</keyword>
<evidence type="ECO:0000259" key="2">
    <source>
        <dbReference type="PROSITE" id="PS50878"/>
    </source>
</evidence>
<dbReference type="InterPro" id="IPR026960">
    <property type="entry name" value="RVT-Znf"/>
</dbReference>
<feature type="compositionally biased region" description="Basic and acidic residues" evidence="1">
    <location>
        <begin position="29"/>
        <end position="49"/>
    </location>
</feature>
<sequence>MGARAKRGRGRPHLVPQSPVTHLPPLESSVKETLVRSDAGITKDLHVNAEDSEEERDVEVEDAETLESIDNRPISPKAEIKPMDPPKLWVDAVSDNHNPSKGLYMEYVAPNVVNGEVEIEIEEDDIATEMKFWETTLILYALGEDLSMNAVKSYMVKMWNFVKLPEMYYHDDGYFILRFNSHDDMDAVLMKGPYTIRNVPLLLNEWKPDFNLQRDMLRTLPLWVKLPKLPLHLWGVKSLNKIGSAIGVPLVTDECIASKIRVSYARILVEVDITKTLVKEVTNKDCEGRKITQGVEYEWRPLYCEKCHKLGHQCKKSGIQKEKQWKPKTKPFDETMVANATAPSDIHTRHEVINETGVTNAAVTPKEGQLKINEEDKGDTWTRVSKPTRDRGKLREISSRLSNLKPDIMILLETRVKETKASSTREKLNFHNIYIDNYQSNANGRIWVSWDDMKLTVQKIKHRRVLWKDLEHLHSTIQGPWCVIGDFNNVASANDRIGGRIDRVLGNVKWFQDRLDYHLKILPPSISDHALLCVEGYEEVVQNSWNRPIRGTPMHVLWQKLQRLKPELVQLGKSMTNTKHELVKARRDLELAQNATTHNRMDGNLIDTVKRCTDRVINWNEMEDSMLRQRAKKGDGTILTKQSDIHNEVMEFYGKLMGCIASNLRQIDIQAMRDGKQITFDQGVFLTATVTEAEIVKALQGIGDLKAPGIVIQDIVHTSQAAFVPGQVIHNHILLATELMKGYTRKGGTPRCMMQIDLQKAYDMVDWGALEGVLTEFGLPKKFIGWVMKVITILNYRFNINGELSNVLETKRGIRQGDPISPLLFVLMMEYLNRIMVKMQRDPNFNNHSQCERLRITHLPFADDVLLLCRGDEKSIEMILKAFSFFSKSTGLQINPTKCKVFCGGLNCDIIQVIKKITRFEEGTLPVRYLGVPLSCKKLNVHHYLPLVEKIVGRIRHWSSKLLSIAGRIQLVRSIITTIAQYWMSVFPIPKKVIQKIDSICRSFIWSGSVEVKRKSLVAWKQLVWIEMLCKRKFSMKQVYMELVEDHNRADWFRLLRYNRARPRANVTLWLSCQNRLATKTRLKNMNMIQCSLCSLCKEQDEDLDHLMFSCRVTKAIWLEVLKWMDIDHTPQMWRDEVRWVMQYTKGKGWKRGILKLAFSEVVYEPKPNTEPQAEARLSDRIIGPPFGGGPIDLSLIQSYRDHCVDHVWIQHPRPKMKLVSHGGQILPLPIEPMMRAYVLQLRHEEEAIVATTVGARSWAFVHLSTVVYFEPKTGALDDLVANIWKPTQGTGQTHSIREKLDDLEMNVVP</sequence>
<protein>
    <submittedName>
        <fullName evidence="3">Transposon TX1 149 kDa protein</fullName>
    </submittedName>
</protein>